<evidence type="ECO:0000259" key="1">
    <source>
        <dbReference type="Pfam" id="PF25139"/>
    </source>
</evidence>
<sequence>MYRILSGTDQNCYTFDRDMPGVGCVQFNNGGATHGGCGGGSLIPVSAFVKPFGPAQCTFYYEENCGNRDRVSITVRNWQDTCQNVIYRFSDGFTLDPRSFRCTVRIPFLSVS</sequence>
<evidence type="ECO:0000313" key="3">
    <source>
        <dbReference type="Proteomes" id="UP001055172"/>
    </source>
</evidence>
<dbReference type="AlphaFoldDB" id="A0AA37GDR3"/>
<comment type="caution">
    <text evidence="2">The sequence shown here is derived from an EMBL/GenBank/DDBJ whole genome shotgun (WGS) entry which is preliminary data.</text>
</comment>
<dbReference type="InterPro" id="IPR057277">
    <property type="entry name" value="LysM_C"/>
</dbReference>
<evidence type="ECO:0000313" key="2">
    <source>
        <dbReference type="EMBL" id="GJC79034.1"/>
    </source>
</evidence>
<gene>
    <name evidence="2" type="ORF">ColLi_01872</name>
</gene>
<organism evidence="2 3">
    <name type="scientific">Colletotrichum liriopes</name>
    <dbReference type="NCBI Taxonomy" id="708192"/>
    <lineage>
        <taxon>Eukaryota</taxon>
        <taxon>Fungi</taxon>
        <taxon>Dikarya</taxon>
        <taxon>Ascomycota</taxon>
        <taxon>Pezizomycotina</taxon>
        <taxon>Sordariomycetes</taxon>
        <taxon>Hypocreomycetidae</taxon>
        <taxon>Glomerellales</taxon>
        <taxon>Glomerellaceae</taxon>
        <taxon>Colletotrichum</taxon>
        <taxon>Colletotrichum spaethianum species complex</taxon>
    </lineage>
</organism>
<feature type="domain" description="Secreted LysM effector LysM C-terminal" evidence="1">
    <location>
        <begin position="7"/>
        <end position="102"/>
    </location>
</feature>
<protein>
    <recommendedName>
        <fullName evidence="1">Secreted LysM effector LysM C-terminal domain-containing protein</fullName>
    </recommendedName>
</protein>
<name>A0AA37GDR3_9PEZI</name>
<dbReference type="Proteomes" id="UP001055172">
    <property type="component" value="Unassembled WGS sequence"/>
</dbReference>
<reference evidence="2 3" key="1">
    <citation type="submission" date="2021-07" db="EMBL/GenBank/DDBJ databases">
        <title>Genome data of Colletotrichum spaethianum.</title>
        <authorList>
            <person name="Utami Y.D."/>
            <person name="Hiruma K."/>
        </authorList>
    </citation>
    <scope>NUCLEOTIDE SEQUENCE [LARGE SCALE GENOMIC DNA]</scope>
    <source>
        <strain evidence="2 3">MAFF 242679</strain>
    </source>
</reference>
<accession>A0AA37GDR3</accession>
<proteinExistence type="predicted"/>
<keyword evidence="3" id="KW-1185">Reference proteome</keyword>
<dbReference type="Pfam" id="PF25139">
    <property type="entry name" value="LysM14_C"/>
    <property type="match status" value="1"/>
</dbReference>
<dbReference type="EMBL" id="BPPX01000003">
    <property type="protein sequence ID" value="GJC79034.1"/>
    <property type="molecule type" value="Genomic_DNA"/>
</dbReference>